<organism evidence="2 3">
    <name type="scientific">Patiria miniata</name>
    <name type="common">Bat star</name>
    <name type="synonym">Asterina miniata</name>
    <dbReference type="NCBI Taxonomy" id="46514"/>
    <lineage>
        <taxon>Eukaryota</taxon>
        <taxon>Metazoa</taxon>
        <taxon>Echinodermata</taxon>
        <taxon>Eleutherozoa</taxon>
        <taxon>Asterozoa</taxon>
        <taxon>Asteroidea</taxon>
        <taxon>Valvatacea</taxon>
        <taxon>Valvatida</taxon>
        <taxon>Asterinidae</taxon>
        <taxon>Patiria</taxon>
    </lineage>
</organism>
<dbReference type="SMART" id="SM00034">
    <property type="entry name" value="CLECT"/>
    <property type="match status" value="1"/>
</dbReference>
<keyword evidence="3" id="KW-1185">Reference proteome</keyword>
<reference evidence="2" key="1">
    <citation type="submission" date="2022-11" db="UniProtKB">
        <authorList>
            <consortium name="EnsemblMetazoa"/>
        </authorList>
    </citation>
    <scope>IDENTIFICATION</scope>
</reference>
<dbReference type="SUPFAM" id="SSF56436">
    <property type="entry name" value="C-type lectin-like"/>
    <property type="match status" value="1"/>
</dbReference>
<dbReference type="CDD" id="cd00037">
    <property type="entry name" value="CLECT"/>
    <property type="match status" value="1"/>
</dbReference>
<dbReference type="AlphaFoldDB" id="A0A913Z6Z3"/>
<dbReference type="Pfam" id="PF00059">
    <property type="entry name" value="Lectin_C"/>
    <property type="match status" value="1"/>
</dbReference>
<sequence>MLRCLTKTWPSSFCVRPSLEIQSDASSLVNNKLHVLNRTMNRLFQACLFVTAAIAAVSADCSPGYIQREGGNCYKLWYLHGEWWIYADKVCTSEGAWLVTIRNEQDSVWVNNFFLDNRRHHCGDLYWIGGNDMTQEGVWRWVQDGSLVGYTNWQPHQPDNGQWGGEHALEVNGSNRKWNDNRISDTYQQCFICEKKPIGSAC</sequence>
<dbReference type="EnsemblMetazoa" id="XM_038190667.1">
    <property type="protein sequence ID" value="XP_038046595.1"/>
    <property type="gene ID" value="LOC119720815"/>
</dbReference>
<protein>
    <recommendedName>
        <fullName evidence="1">C-type lectin domain-containing protein</fullName>
    </recommendedName>
</protein>
<dbReference type="Proteomes" id="UP000887568">
    <property type="component" value="Unplaced"/>
</dbReference>
<name>A0A913Z6Z3_PATMI</name>
<dbReference type="GeneID" id="119720815"/>
<dbReference type="OrthoDB" id="7715894at2759"/>
<dbReference type="InterPro" id="IPR001304">
    <property type="entry name" value="C-type_lectin-like"/>
</dbReference>
<dbReference type="OMA" id="CFICELD"/>
<dbReference type="PANTHER" id="PTHR22803">
    <property type="entry name" value="MANNOSE, PHOSPHOLIPASE, LECTIN RECEPTOR RELATED"/>
    <property type="match status" value="1"/>
</dbReference>
<evidence type="ECO:0000313" key="3">
    <source>
        <dbReference type="Proteomes" id="UP000887568"/>
    </source>
</evidence>
<dbReference type="InterPro" id="IPR016186">
    <property type="entry name" value="C-type_lectin-like/link_sf"/>
</dbReference>
<dbReference type="RefSeq" id="XP_038046595.1">
    <property type="nucleotide sequence ID" value="XM_038190667.1"/>
</dbReference>
<proteinExistence type="predicted"/>
<dbReference type="InterPro" id="IPR050111">
    <property type="entry name" value="C-type_lectin/snaclec_domain"/>
</dbReference>
<dbReference type="PROSITE" id="PS50041">
    <property type="entry name" value="C_TYPE_LECTIN_2"/>
    <property type="match status" value="1"/>
</dbReference>
<feature type="domain" description="C-type lectin" evidence="1">
    <location>
        <begin position="69"/>
        <end position="180"/>
    </location>
</feature>
<dbReference type="Gene3D" id="3.10.100.10">
    <property type="entry name" value="Mannose-Binding Protein A, subunit A"/>
    <property type="match status" value="1"/>
</dbReference>
<dbReference type="InterPro" id="IPR016187">
    <property type="entry name" value="CTDL_fold"/>
</dbReference>
<accession>A0A913Z6Z3</accession>
<evidence type="ECO:0000259" key="1">
    <source>
        <dbReference type="PROSITE" id="PS50041"/>
    </source>
</evidence>
<evidence type="ECO:0000313" key="2">
    <source>
        <dbReference type="EnsemblMetazoa" id="XP_038046595.1"/>
    </source>
</evidence>